<dbReference type="AlphaFoldDB" id="A0A0A8YTD7"/>
<accession>A0A0A8YTD7</accession>
<protein>
    <submittedName>
        <fullName evidence="1">Uncharacterized protein</fullName>
    </submittedName>
</protein>
<organism evidence="1">
    <name type="scientific">Arundo donax</name>
    <name type="common">Giant reed</name>
    <name type="synonym">Donax arundinaceus</name>
    <dbReference type="NCBI Taxonomy" id="35708"/>
    <lineage>
        <taxon>Eukaryota</taxon>
        <taxon>Viridiplantae</taxon>
        <taxon>Streptophyta</taxon>
        <taxon>Embryophyta</taxon>
        <taxon>Tracheophyta</taxon>
        <taxon>Spermatophyta</taxon>
        <taxon>Magnoliopsida</taxon>
        <taxon>Liliopsida</taxon>
        <taxon>Poales</taxon>
        <taxon>Poaceae</taxon>
        <taxon>PACMAD clade</taxon>
        <taxon>Arundinoideae</taxon>
        <taxon>Arundineae</taxon>
        <taxon>Arundo</taxon>
    </lineage>
</organism>
<sequence>MDRMPLTQSLSLAFNPLPNQIHSLLAANFDTLVPHSRR</sequence>
<proteinExistence type="predicted"/>
<reference evidence="1" key="1">
    <citation type="submission" date="2014-09" db="EMBL/GenBank/DDBJ databases">
        <authorList>
            <person name="Magalhaes I.L.F."/>
            <person name="Oliveira U."/>
            <person name="Santos F.R."/>
            <person name="Vidigal T.H.D.A."/>
            <person name="Brescovit A.D."/>
            <person name="Santos A.J."/>
        </authorList>
    </citation>
    <scope>NUCLEOTIDE SEQUENCE</scope>
    <source>
        <tissue evidence="1">Shoot tissue taken approximately 20 cm above the soil surface</tissue>
    </source>
</reference>
<reference evidence="1" key="2">
    <citation type="journal article" date="2015" name="Data Brief">
        <title>Shoot transcriptome of the giant reed, Arundo donax.</title>
        <authorList>
            <person name="Barrero R.A."/>
            <person name="Guerrero F.D."/>
            <person name="Moolhuijzen P."/>
            <person name="Goolsby J.A."/>
            <person name="Tidwell J."/>
            <person name="Bellgard S.E."/>
            <person name="Bellgard M.I."/>
        </authorList>
    </citation>
    <scope>NUCLEOTIDE SEQUENCE</scope>
    <source>
        <tissue evidence="1">Shoot tissue taken approximately 20 cm above the soil surface</tissue>
    </source>
</reference>
<dbReference type="EMBL" id="GBRH01267571">
    <property type="protein sequence ID" value="JAD30324.1"/>
    <property type="molecule type" value="Transcribed_RNA"/>
</dbReference>
<evidence type="ECO:0000313" key="1">
    <source>
        <dbReference type="EMBL" id="JAD30324.1"/>
    </source>
</evidence>
<name>A0A0A8YTD7_ARUDO</name>